<name>A0A7S3MDV4_9STRA</name>
<dbReference type="Pfam" id="PF00578">
    <property type="entry name" value="AhpC-TSA"/>
    <property type="match status" value="1"/>
</dbReference>
<dbReference type="PANTHER" id="PTHR43110">
    <property type="entry name" value="THIOL PEROXIDASE"/>
    <property type="match status" value="1"/>
</dbReference>
<dbReference type="InterPro" id="IPR036249">
    <property type="entry name" value="Thioredoxin-like_sf"/>
</dbReference>
<dbReference type="Gene3D" id="3.40.30.10">
    <property type="entry name" value="Glutaredoxin"/>
    <property type="match status" value="1"/>
</dbReference>
<organism evidence="3">
    <name type="scientific">Spumella elongata</name>
    <dbReference type="NCBI Taxonomy" id="89044"/>
    <lineage>
        <taxon>Eukaryota</taxon>
        <taxon>Sar</taxon>
        <taxon>Stramenopiles</taxon>
        <taxon>Ochrophyta</taxon>
        <taxon>Chrysophyceae</taxon>
        <taxon>Chromulinales</taxon>
        <taxon>Chromulinaceae</taxon>
        <taxon>Spumella</taxon>
    </lineage>
</organism>
<proteinExistence type="predicted"/>
<dbReference type="GO" id="GO:0016209">
    <property type="term" value="F:antioxidant activity"/>
    <property type="evidence" value="ECO:0007669"/>
    <property type="project" value="InterPro"/>
</dbReference>
<dbReference type="InterPro" id="IPR050455">
    <property type="entry name" value="Tpx_Peroxidase_subfamily"/>
</dbReference>
<dbReference type="InterPro" id="IPR013766">
    <property type="entry name" value="Thioredoxin_domain"/>
</dbReference>
<dbReference type="EMBL" id="HBIC01052567">
    <property type="protein sequence ID" value="CAE0298064.1"/>
    <property type="molecule type" value="Transcribed_RNA"/>
</dbReference>
<dbReference type="GO" id="GO:0016491">
    <property type="term" value="F:oxidoreductase activity"/>
    <property type="evidence" value="ECO:0007669"/>
    <property type="project" value="InterPro"/>
</dbReference>
<dbReference type="InterPro" id="IPR000866">
    <property type="entry name" value="AhpC/TSA"/>
</dbReference>
<dbReference type="AlphaFoldDB" id="A0A7S3MDV4"/>
<evidence type="ECO:0000259" key="2">
    <source>
        <dbReference type="PROSITE" id="PS51352"/>
    </source>
</evidence>
<sequence length="186" mass="20860">MNSQPVEPVSIKLLPGSKFPEIELMTDEGFTTSLYATGSYKLVLVFRGAFCSFCELMLQEINRDFAKFDESNIEVIAVSADGVAVSNRFSRRLGLIFPLACGLTEDHMRQMGLYISDPQFYINQIHKFAEPAHFLLNPDNTIRYISLSSNPMSASFNVIPFLMGHKFVLARGQSDKDFARVTWGSA</sequence>
<reference evidence="3" key="1">
    <citation type="submission" date="2021-01" db="EMBL/GenBank/DDBJ databases">
        <authorList>
            <person name="Corre E."/>
            <person name="Pelletier E."/>
            <person name="Niang G."/>
            <person name="Scheremetjew M."/>
            <person name="Finn R."/>
            <person name="Kale V."/>
            <person name="Holt S."/>
            <person name="Cochrane G."/>
            <person name="Meng A."/>
            <person name="Brown T."/>
            <person name="Cohen L."/>
        </authorList>
    </citation>
    <scope>NUCLEOTIDE SEQUENCE</scope>
    <source>
        <strain evidence="3">CCAP 955/1</strain>
    </source>
</reference>
<gene>
    <name evidence="3" type="ORF">SELO1098_LOCUS26918</name>
</gene>
<feature type="domain" description="Thioredoxin" evidence="2">
    <location>
        <begin position="13"/>
        <end position="167"/>
    </location>
</feature>
<dbReference type="PROSITE" id="PS51352">
    <property type="entry name" value="THIOREDOXIN_2"/>
    <property type="match status" value="1"/>
</dbReference>
<keyword evidence="1" id="KW-0676">Redox-active center</keyword>
<evidence type="ECO:0000256" key="1">
    <source>
        <dbReference type="ARBA" id="ARBA00023284"/>
    </source>
</evidence>
<protein>
    <recommendedName>
        <fullName evidence="2">Thioredoxin domain-containing protein</fullName>
    </recommendedName>
</protein>
<dbReference type="SUPFAM" id="SSF52833">
    <property type="entry name" value="Thioredoxin-like"/>
    <property type="match status" value="1"/>
</dbReference>
<dbReference type="PANTHER" id="PTHR43110:SF1">
    <property type="entry name" value="THIOL PEROXIDASE"/>
    <property type="match status" value="1"/>
</dbReference>
<accession>A0A7S3MDV4</accession>
<evidence type="ECO:0000313" key="3">
    <source>
        <dbReference type="EMBL" id="CAE0298064.1"/>
    </source>
</evidence>